<feature type="transmembrane region" description="Helical" evidence="1">
    <location>
        <begin position="60"/>
        <end position="85"/>
    </location>
</feature>
<dbReference type="AlphaFoldDB" id="A0A4P8EIN4"/>
<accession>A0A4P8EIN4</accession>
<keyword evidence="2" id="KW-0614">Plasmid</keyword>
<geneLocation type="plasmid" evidence="2 3">
    <name>unnamed1</name>
</geneLocation>
<protein>
    <recommendedName>
        <fullName evidence="4">DUF4231 domain-containing protein</fullName>
    </recommendedName>
</protein>
<keyword evidence="1" id="KW-1133">Transmembrane helix</keyword>
<reference evidence="2 3" key="1">
    <citation type="submission" date="2019-05" db="EMBL/GenBank/DDBJ databases">
        <title>Pseudorhodobacter turbinis sp. nov., isolated from the gut of the Korean turban shell.</title>
        <authorList>
            <person name="Jeong Y.-S."/>
            <person name="Kang W.-R."/>
            <person name="Bae J.-W."/>
        </authorList>
    </citation>
    <scope>NUCLEOTIDE SEQUENCE [LARGE SCALE GENOMIC DNA]</scope>
    <source>
        <strain evidence="2 3">S12M18</strain>
        <plasmid evidence="2 3">unnamed1</plasmid>
    </source>
</reference>
<evidence type="ECO:0000313" key="3">
    <source>
        <dbReference type="Proteomes" id="UP000298631"/>
    </source>
</evidence>
<organism evidence="2 3">
    <name type="scientific">Pseudorhodobacter turbinis</name>
    <dbReference type="NCBI Taxonomy" id="2500533"/>
    <lineage>
        <taxon>Bacteria</taxon>
        <taxon>Pseudomonadati</taxon>
        <taxon>Pseudomonadota</taxon>
        <taxon>Alphaproteobacteria</taxon>
        <taxon>Rhodobacterales</taxon>
        <taxon>Paracoccaceae</taxon>
        <taxon>Pseudorhodobacter</taxon>
    </lineage>
</organism>
<sequence length="162" mass="17859">MGENERIAYELAYGQLRSQKADLQFFRGQASFAAAISGLIASVFSSIAGTKFLIPGADLAHSFLGIGVAGWLVISCFALSITFAVKAFMNWKECTFDLNPATAIYYADRAMPHKDLLLRFAADADKFFDKNERVIEEARGNLRLALIFACCQVPAWLVLTFS</sequence>
<gene>
    <name evidence="2" type="ORF">EOK75_14500</name>
</gene>
<keyword evidence="3" id="KW-1185">Reference proteome</keyword>
<keyword evidence="1" id="KW-0812">Transmembrane</keyword>
<dbReference type="RefSeq" id="WP_137194809.1">
    <property type="nucleotide sequence ID" value="NZ_CP039965.1"/>
</dbReference>
<dbReference type="Proteomes" id="UP000298631">
    <property type="component" value="Plasmid unnamed1"/>
</dbReference>
<dbReference type="EMBL" id="CP039965">
    <property type="protein sequence ID" value="QCO57001.1"/>
    <property type="molecule type" value="Genomic_DNA"/>
</dbReference>
<evidence type="ECO:0008006" key="4">
    <source>
        <dbReference type="Google" id="ProtNLM"/>
    </source>
</evidence>
<dbReference type="KEGG" id="pseb:EOK75_14500"/>
<dbReference type="OrthoDB" id="7868039at2"/>
<evidence type="ECO:0000256" key="1">
    <source>
        <dbReference type="SAM" id="Phobius"/>
    </source>
</evidence>
<name>A0A4P8EIN4_9RHOB</name>
<feature type="transmembrane region" description="Helical" evidence="1">
    <location>
        <begin position="30"/>
        <end position="54"/>
    </location>
</feature>
<proteinExistence type="predicted"/>
<evidence type="ECO:0000313" key="2">
    <source>
        <dbReference type="EMBL" id="QCO57001.1"/>
    </source>
</evidence>
<keyword evidence="1" id="KW-0472">Membrane</keyword>